<evidence type="ECO:0000313" key="1">
    <source>
        <dbReference type="EMBL" id="BCB91117.1"/>
    </source>
</evidence>
<dbReference type="EMBL" id="AP022871">
    <property type="protein sequence ID" value="BCB91117.1"/>
    <property type="molecule type" value="Genomic_DNA"/>
</dbReference>
<reference evidence="1 2" key="2">
    <citation type="submission" date="2020-03" db="EMBL/GenBank/DDBJ databases">
        <authorList>
            <person name="Ichikawa N."/>
            <person name="Kimura A."/>
            <person name="Kitahashi Y."/>
            <person name="Uohara A."/>
        </authorList>
    </citation>
    <scope>NUCLEOTIDE SEQUENCE [LARGE SCALE GENOMIC DNA]</scope>
    <source>
        <strain evidence="1 2">NBRC 105367</strain>
    </source>
</reference>
<accession>A0A6F8YY95</accession>
<sequence length="122" mass="12359">MEYGAFPTAAAGVPTFESAPGHPARAVVDAAGRLVGLSLEARLLRGSPETVARVVVAAVTAAQDAAAAGLPVAGAEAVPPESADAARRELADALAEAELEAERRLSELRVLVADLARDAHGR</sequence>
<name>A0A6F8YY95_9ACTN</name>
<protein>
    <submittedName>
        <fullName evidence="1">Uncharacterized protein</fullName>
    </submittedName>
</protein>
<dbReference type="KEGG" id="psuu:Psuf_084300"/>
<dbReference type="RefSeq" id="WP_173163855.1">
    <property type="nucleotide sequence ID" value="NZ_AP022871.1"/>
</dbReference>
<proteinExistence type="predicted"/>
<dbReference type="AlphaFoldDB" id="A0A6F8YY95"/>
<reference evidence="1 2" key="1">
    <citation type="submission" date="2020-03" db="EMBL/GenBank/DDBJ databases">
        <title>Whole genome shotgun sequence of Phytohabitans suffuscus NBRC 105367.</title>
        <authorList>
            <person name="Komaki H."/>
            <person name="Tamura T."/>
        </authorList>
    </citation>
    <scope>NUCLEOTIDE SEQUENCE [LARGE SCALE GENOMIC DNA]</scope>
    <source>
        <strain evidence="1 2">NBRC 105367</strain>
    </source>
</reference>
<gene>
    <name evidence="1" type="ORF">Psuf_084300</name>
</gene>
<keyword evidence="2" id="KW-1185">Reference proteome</keyword>
<evidence type="ECO:0000313" key="2">
    <source>
        <dbReference type="Proteomes" id="UP000503011"/>
    </source>
</evidence>
<organism evidence="1 2">
    <name type="scientific">Phytohabitans suffuscus</name>
    <dbReference type="NCBI Taxonomy" id="624315"/>
    <lineage>
        <taxon>Bacteria</taxon>
        <taxon>Bacillati</taxon>
        <taxon>Actinomycetota</taxon>
        <taxon>Actinomycetes</taxon>
        <taxon>Micromonosporales</taxon>
        <taxon>Micromonosporaceae</taxon>
    </lineage>
</organism>
<dbReference type="Proteomes" id="UP000503011">
    <property type="component" value="Chromosome"/>
</dbReference>